<dbReference type="PANTHER" id="PTHR34846:SF5">
    <property type="entry name" value="CARBOXYMUCONOLACTONE DECARBOXYLASE-LIKE DOMAIN-CONTAINING PROTEIN"/>
    <property type="match status" value="1"/>
</dbReference>
<accession>A0A7W7NUM7</accession>
<evidence type="ECO:0000313" key="1">
    <source>
        <dbReference type="EMBL" id="MBB4857663.1"/>
    </source>
</evidence>
<dbReference type="AlphaFoldDB" id="A0A7W7NUM7"/>
<gene>
    <name evidence="1" type="ORF">HNO88_000974</name>
</gene>
<sequence>MPPQDPPARMPPIRPDEIGPETRAFLDKWSGGFFQDADRHPVLLTLAHNPRLADVFSAFNIHVLTTSTLPVKERQIAIMRLAWLTKATFMWSSHLNTSVLCGLDPEMYEPIKVGASDPYFTPFEREVILATEELIATSTLSDATWAALSAVWDKAQMLDFLFAIGCYMTVAYVMKATAIPRMPDLLALADKYGAPE</sequence>
<proteinExistence type="predicted"/>
<dbReference type="SUPFAM" id="SSF69118">
    <property type="entry name" value="AhpD-like"/>
    <property type="match status" value="1"/>
</dbReference>
<evidence type="ECO:0000313" key="2">
    <source>
        <dbReference type="Proteomes" id="UP000555448"/>
    </source>
</evidence>
<dbReference type="EMBL" id="JACHLR010000003">
    <property type="protein sequence ID" value="MBB4857663.1"/>
    <property type="molecule type" value="Genomic_DNA"/>
</dbReference>
<reference evidence="1 2" key="1">
    <citation type="submission" date="2020-08" db="EMBL/GenBank/DDBJ databases">
        <title>Functional genomics of gut bacteria from endangered species of beetles.</title>
        <authorList>
            <person name="Carlos-Shanley C."/>
        </authorList>
    </citation>
    <scope>NUCLEOTIDE SEQUENCE [LARGE SCALE GENOMIC DNA]</scope>
    <source>
        <strain evidence="1 2">S00245</strain>
    </source>
</reference>
<keyword evidence="1" id="KW-0575">Peroxidase</keyword>
<dbReference type="Gene3D" id="1.20.1290.10">
    <property type="entry name" value="AhpD-like"/>
    <property type="match status" value="1"/>
</dbReference>
<dbReference type="RefSeq" id="WP_184242937.1">
    <property type="nucleotide sequence ID" value="NZ_JACHLR010000003.1"/>
</dbReference>
<dbReference type="Proteomes" id="UP000555448">
    <property type="component" value="Unassembled WGS sequence"/>
</dbReference>
<dbReference type="PANTHER" id="PTHR34846">
    <property type="entry name" value="4-CARBOXYMUCONOLACTONE DECARBOXYLASE FAMILY PROTEIN (AFU_ORTHOLOGUE AFUA_6G11590)"/>
    <property type="match status" value="1"/>
</dbReference>
<organism evidence="1 2">
    <name type="scientific">Novosphingobium chloroacetimidivorans</name>
    <dbReference type="NCBI Taxonomy" id="1428314"/>
    <lineage>
        <taxon>Bacteria</taxon>
        <taxon>Pseudomonadati</taxon>
        <taxon>Pseudomonadota</taxon>
        <taxon>Alphaproteobacteria</taxon>
        <taxon>Sphingomonadales</taxon>
        <taxon>Sphingomonadaceae</taxon>
        <taxon>Novosphingobium</taxon>
    </lineage>
</organism>
<dbReference type="InterPro" id="IPR029032">
    <property type="entry name" value="AhpD-like"/>
</dbReference>
<protein>
    <submittedName>
        <fullName evidence="1">Alkylhydroperoxidase family enzyme</fullName>
    </submittedName>
</protein>
<dbReference type="GO" id="GO:0004601">
    <property type="term" value="F:peroxidase activity"/>
    <property type="evidence" value="ECO:0007669"/>
    <property type="project" value="UniProtKB-KW"/>
</dbReference>
<name>A0A7W7NUM7_9SPHN</name>
<comment type="caution">
    <text evidence="1">The sequence shown here is derived from an EMBL/GenBank/DDBJ whole genome shotgun (WGS) entry which is preliminary data.</text>
</comment>
<keyword evidence="2" id="KW-1185">Reference proteome</keyword>
<keyword evidence="1" id="KW-0560">Oxidoreductase</keyword>